<dbReference type="AlphaFoldDB" id="A0AA39VZU3"/>
<dbReference type="Proteomes" id="UP001168877">
    <property type="component" value="Unassembled WGS sequence"/>
</dbReference>
<gene>
    <name evidence="1" type="ORF">LWI29_018908</name>
</gene>
<protein>
    <submittedName>
        <fullName evidence="1">Uncharacterized protein</fullName>
    </submittedName>
</protein>
<organism evidence="1 2">
    <name type="scientific">Acer saccharum</name>
    <name type="common">Sugar maple</name>
    <dbReference type="NCBI Taxonomy" id="4024"/>
    <lineage>
        <taxon>Eukaryota</taxon>
        <taxon>Viridiplantae</taxon>
        <taxon>Streptophyta</taxon>
        <taxon>Embryophyta</taxon>
        <taxon>Tracheophyta</taxon>
        <taxon>Spermatophyta</taxon>
        <taxon>Magnoliopsida</taxon>
        <taxon>eudicotyledons</taxon>
        <taxon>Gunneridae</taxon>
        <taxon>Pentapetalae</taxon>
        <taxon>rosids</taxon>
        <taxon>malvids</taxon>
        <taxon>Sapindales</taxon>
        <taxon>Sapindaceae</taxon>
        <taxon>Hippocastanoideae</taxon>
        <taxon>Acereae</taxon>
        <taxon>Acer</taxon>
    </lineage>
</organism>
<keyword evidence="2" id="KW-1185">Reference proteome</keyword>
<sequence length="185" mass="21417">MQVPYLEDWDVLDRDHYDMSGHIMNSNEYCSKNALVIDYDNEFNDFASLNLDLFSNIVPRASQLTCLRRSNFPPKLMSQAIRDLGPYLEDWAVSVKDHYDMSSHITNSNKYCSKNALIIDYGNEFNGFASFSNIVPRASQLKKMELEYLLLLVFFSYCLQRAFSSIQTQVMNGEDTVLQLGWFIT</sequence>
<name>A0AA39VZU3_ACESA</name>
<accession>A0AA39VZU3</accession>
<proteinExistence type="predicted"/>
<reference evidence="1" key="1">
    <citation type="journal article" date="2022" name="Plant J.">
        <title>Strategies of tolerance reflected in two North American maple genomes.</title>
        <authorList>
            <person name="McEvoy S.L."/>
            <person name="Sezen U.U."/>
            <person name="Trouern-Trend A."/>
            <person name="McMahon S.M."/>
            <person name="Schaberg P.G."/>
            <person name="Yang J."/>
            <person name="Wegrzyn J.L."/>
            <person name="Swenson N.G."/>
        </authorList>
    </citation>
    <scope>NUCLEOTIDE SEQUENCE</scope>
    <source>
        <strain evidence="1">NS2018</strain>
    </source>
</reference>
<comment type="caution">
    <text evidence="1">The sequence shown here is derived from an EMBL/GenBank/DDBJ whole genome shotgun (WGS) entry which is preliminary data.</text>
</comment>
<evidence type="ECO:0000313" key="2">
    <source>
        <dbReference type="Proteomes" id="UP001168877"/>
    </source>
</evidence>
<evidence type="ECO:0000313" key="1">
    <source>
        <dbReference type="EMBL" id="KAK0604734.1"/>
    </source>
</evidence>
<reference evidence="1" key="2">
    <citation type="submission" date="2023-06" db="EMBL/GenBank/DDBJ databases">
        <authorList>
            <person name="Swenson N.G."/>
            <person name="Wegrzyn J.L."/>
            <person name="Mcevoy S.L."/>
        </authorList>
    </citation>
    <scope>NUCLEOTIDE SEQUENCE</scope>
    <source>
        <strain evidence="1">NS2018</strain>
        <tissue evidence="1">Leaf</tissue>
    </source>
</reference>
<dbReference type="EMBL" id="JAUESC010000002">
    <property type="protein sequence ID" value="KAK0604734.1"/>
    <property type="molecule type" value="Genomic_DNA"/>
</dbReference>